<sequence length="53" mass="6193">MRRTLDTHWFLSLEGAKNKIEPWRRGYNVSRPHSALEQLTLLEFAVQTARNGP</sequence>
<evidence type="ECO:0000313" key="3">
    <source>
        <dbReference type="Proteomes" id="UP000460715"/>
    </source>
</evidence>
<keyword evidence="3" id="KW-1185">Reference proteome</keyword>
<dbReference type="InterPro" id="IPR001584">
    <property type="entry name" value="Integrase_cat-core"/>
</dbReference>
<dbReference type="Pfam" id="PF13683">
    <property type="entry name" value="rve_3"/>
    <property type="match status" value="1"/>
</dbReference>
<proteinExistence type="predicted"/>
<comment type="caution">
    <text evidence="2">The sequence shown here is derived from an EMBL/GenBank/DDBJ whole genome shotgun (WGS) entry which is preliminary data.</text>
</comment>
<dbReference type="GO" id="GO:0015074">
    <property type="term" value="P:DNA integration"/>
    <property type="evidence" value="ECO:0007669"/>
    <property type="project" value="InterPro"/>
</dbReference>
<accession>A0A845BHQ8</accession>
<reference evidence="2 3" key="1">
    <citation type="submission" date="2019-03" db="EMBL/GenBank/DDBJ databases">
        <title>Roseomonas sp. a novel Roseomonas species isolated from Sea whip Gorgonian.</title>
        <authorList>
            <person name="Li F."/>
            <person name="Pan X."/>
            <person name="Huang S."/>
            <person name="Li Z."/>
            <person name="Meng B."/>
        </authorList>
    </citation>
    <scope>NUCLEOTIDE SEQUENCE [LARGE SCALE GENOMIC DNA]</scope>
    <source>
        <strain evidence="2 3">M0104</strain>
    </source>
</reference>
<evidence type="ECO:0000259" key="1">
    <source>
        <dbReference type="Pfam" id="PF13683"/>
    </source>
</evidence>
<name>A0A845BHQ8_9PROT</name>
<evidence type="ECO:0000313" key="2">
    <source>
        <dbReference type="EMBL" id="MXP65620.1"/>
    </source>
</evidence>
<gene>
    <name evidence="2" type="ORF">E0493_19920</name>
</gene>
<protein>
    <recommendedName>
        <fullName evidence="1">Integrase catalytic domain-containing protein</fullName>
    </recommendedName>
</protein>
<dbReference type="AlphaFoldDB" id="A0A845BHQ8"/>
<organism evidence="2 3">
    <name type="scientific">Teichococcus coralli</name>
    <dbReference type="NCBI Taxonomy" id="2545983"/>
    <lineage>
        <taxon>Bacteria</taxon>
        <taxon>Pseudomonadati</taxon>
        <taxon>Pseudomonadota</taxon>
        <taxon>Alphaproteobacteria</taxon>
        <taxon>Acetobacterales</taxon>
        <taxon>Roseomonadaceae</taxon>
        <taxon>Roseomonas</taxon>
    </lineage>
</organism>
<feature type="domain" description="Integrase catalytic" evidence="1">
    <location>
        <begin position="3"/>
        <end position="40"/>
    </location>
</feature>
<dbReference type="EMBL" id="SNVJ01000024">
    <property type="protein sequence ID" value="MXP65620.1"/>
    <property type="molecule type" value="Genomic_DNA"/>
</dbReference>
<dbReference type="Proteomes" id="UP000460715">
    <property type="component" value="Unassembled WGS sequence"/>
</dbReference>